<evidence type="ECO:0000256" key="2">
    <source>
        <dbReference type="ARBA" id="ARBA00022475"/>
    </source>
</evidence>
<evidence type="ECO:0000256" key="5">
    <source>
        <dbReference type="ARBA" id="ARBA00023136"/>
    </source>
</evidence>
<evidence type="ECO:0000313" key="9">
    <source>
        <dbReference type="Proteomes" id="UP001306119"/>
    </source>
</evidence>
<gene>
    <name evidence="8" type="ORF">VXS06_08075</name>
</gene>
<dbReference type="PANTHER" id="PTHR35007">
    <property type="entry name" value="INTEGRAL MEMBRANE PROTEIN-RELATED"/>
    <property type="match status" value="1"/>
</dbReference>
<comment type="caution">
    <text evidence="8">The sequence shown here is derived from an EMBL/GenBank/DDBJ whole genome shotgun (WGS) entry which is preliminary data.</text>
</comment>
<dbReference type="EMBL" id="JAYXUG010000004">
    <property type="protein sequence ID" value="MEC6831727.1"/>
    <property type="molecule type" value="Genomic_DNA"/>
</dbReference>
<evidence type="ECO:0000256" key="6">
    <source>
        <dbReference type="SAM" id="Phobius"/>
    </source>
</evidence>
<comment type="subcellular location">
    <subcellularLocation>
        <location evidence="1">Cell membrane</location>
        <topology evidence="1">Multi-pass membrane protein</topology>
    </subcellularLocation>
</comment>
<evidence type="ECO:0000256" key="3">
    <source>
        <dbReference type="ARBA" id="ARBA00022692"/>
    </source>
</evidence>
<accession>A0ABU6L593</accession>
<keyword evidence="2" id="KW-1003">Cell membrane</keyword>
<dbReference type="PANTHER" id="PTHR35007:SF2">
    <property type="entry name" value="PILUS ASSEMBLE PROTEIN"/>
    <property type="match status" value="1"/>
</dbReference>
<sequence length="268" mass="30720">MSNVQALQAINLASLHKIKLWKKALRYLAPAIEMLGHRSGLKISLFIVITVCIGIYVNDFLLKIHSFWLPIIIPVLACLWGWSWLLKKREKEFEQHFPDALNIMMSAVTAGESIMQSICYVGRTLDNKVGYEFKDMGERLKLGEPPVQVFERACKHYPYPAFLFFVVTIRANMSRGGQLKSVMARLIRVLVDSRTLEKKKNALTSEARLSAKIVGALPFIFMVIMYYMNPANLEFVFTDPKGHLILYYVVGSEFIGMSIIWLLIRRVK</sequence>
<feature type="transmembrane region" description="Helical" evidence="6">
    <location>
        <begin position="67"/>
        <end position="86"/>
    </location>
</feature>
<evidence type="ECO:0000256" key="1">
    <source>
        <dbReference type="ARBA" id="ARBA00004651"/>
    </source>
</evidence>
<evidence type="ECO:0000259" key="7">
    <source>
        <dbReference type="Pfam" id="PF00482"/>
    </source>
</evidence>
<feature type="domain" description="Type II secretion system protein GspF" evidence="7">
    <location>
        <begin position="101"/>
        <end position="225"/>
    </location>
</feature>
<evidence type="ECO:0000313" key="8">
    <source>
        <dbReference type="EMBL" id="MEC6831727.1"/>
    </source>
</evidence>
<feature type="transmembrane region" description="Helical" evidence="6">
    <location>
        <begin position="209"/>
        <end position="228"/>
    </location>
</feature>
<keyword evidence="9" id="KW-1185">Reference proteome</keyword>
<dbReference type="Pfam" id="PF00482">
    <property type="entry name" value="T2SSF"/>
    <property type="match status" value="1"/>
</dbReference>
<name>A0ABU6L593_9GAMM</name>
<feature type="transmembrane region" description="Helical" evidence="6">
    <location>
        <begin position="43"/>
        <end position="61"/>
    </location>
</feature>
<protein>
    <submittedName>
        <fullName evidence="8">Type II secretion system F family protein</fullName>
    </submittedName>
</protein>
<reference evidence="8 9" key="1">
    <citation type="submission" date="2024-01" db="EMBL/GenBank/DDBJ databases">
        <title>Active colonisers of the gastrointestinal tract of Atlantic salmon farmed in a warm water region.</title>
        <authorList>
            <person name="Bowman J.P."/>
        </authorList>
    </citation>
    <scope>NUCLEOTIDE SEQUENCE [LARGE SCALE GENOMIC DNA]</scope>
    <source>
        <strain evidence="8 9">S3MW1</strain>
    </source>
</reference>
<evidence type="ECO:0000256" key="4">
    <source>
        <dbReference type="ARBA" id="ARBA00022989"/>
    </source>
</evidence>
<dbReference type="InterPro" id="IPR018076">
    <property type="entry name" value="T2SS_GspF_dom"/>
</dbReference>
<feature type="transmembrane region" description="Helical" evidence="6">
    <location>
        <begin position="244"/>
        <end position="264"/>
    </location>
</feature>
<keyword evidence="5 6" id="KW-0472">Membrane</keyword>
<dbReference type="Proteomes" id="UP001306119">
    <property type="component" value="Unassembled WGS sequence"/>
</dbReference>
<keyword evidence="3 6" id="KW-0812">Transmembrane</keyword>
<keyword evidence="4 6" id="KW-1133">Transmembrane helix</keyword>
<organism evidence="8 9">
    <name type="scientific">Photobacterium toruni</name>
    <dbReference type="NCBI Taxonomy" id="1935446"/>
    <lineage>
        <taxon>Bacteria</taxon>
        <taxon>Pseudomonadati</taxon>
        <taxon>Pseudomonadota</taxon>
        <taxon>Gammaproteobacteria</taxon>
        <taxon>Vibrionales</taxon>
        <taxon>Vibrionaceae</taxon>
        <taxon>Photobacterium</taxon>
    </lineage>
</organism>
<proteinExistence type="predicted"/>